<dbReference type="GO" id="GO:0005615">
    <property type="term" value="C:extracellular space"/>
    <property type="evidence" value="ECO:0007669"/>
    <property type="project" value="InterPro"/>
</dbReference>
<dbReference type="InterPro" id="IPR023796">
    <property type="entry name" value="Serpin_dom"/>
</dbReference>
<dbReference type="OrthoDB" id="671595at2759"/>
<gene>
    <name evidence="4" type="ORF">RF11_11758</name>
</gene>
<evidence type="ECO:0000256" key="2">
    <source>
        <dbReference type="SAM" id="Phobius"/>
    </source>
</evidence>
<evidence type="ECO:0000313" key="5">
    <source>
        <dbReference type="Proteomes" id="UP000031668"/>
    </source>
</evidence>
<evidence type="ECO:0000256" key="1">
    <source>
        <dbReference type="ARBA" id="ARBA00009500"/>
    </source>
</evidence>
<feature type="domain" description="Serpin" evidence="3">
    <location>
        <begin position="4"/>
        <end position="232"/>
    </location>
</feature>
<keyword evidence="5" id="KW-1185">Reference proteome</keyword>
<dbReference type="Gene3D" id="3.30.497.10">
    <property type="entry name" value="Antithrombin, subunit I, domain 2"/>
    <property type="match status" value="1"/>
</dbReference>
<reference evidence="4 5" key="1">
    <citation type="journal article" date="2014" name="Genome Biol. Evol.">
        <title>The genome of the myxosporean Thelohanellus kitauei shows adaptations to nutrient acquisition within its fish host.</title>
        <authorList>
            <person name="Yang Y."/>
            <person name="Xiong J."/>
            <person name="Zhou Z."/>
            <person name="Huo F."/>
            <person name="Miao W."/>
            <person name="Ran C."/>
            <person name="Liu Y."/>
            <person name="Zhang J."/>
            <person name="Feng J."/>
            <person name="Wang M."/>
            <person name="Wang M."/>
            <person name="Wang L."/>
            <person name="Yao B."/>
        </authorList>
    </citation>
    <scope>NUCLEOTIDE SEQUENCE [LARGE SCALE GENOMIC DNA]</scope>
    <source>
        <strain evidence="4">Wuqing</strain>
    </source>
</reference>
<comment type="caution">
    <text evidence="4">The sequence shown here is derived from an EMBL/GenBank/DDBJ whole genome shotgun (WGS) entry which is preliminary data.</text>
</comment>
<dbReference type="Gene3D" id="2.30.39.10">
    <property type="entry name" value="Alpha-1-antitrypsin, domain 1"/>
    <property type="match status" value="1"/>
</dbReference>
<keyword evidence="2" id="KW-1133">Transmembrane helix</keyword>
<dbReference type="PANTHER" id="PTHR11461">
    <property type="entry name" value="SERINE PROTEASE INHIBITOR, SERPIN"/>
    <property type="match status" value="1"/>
</dbReference>
<dbReference type="InterPro" id="IPR042178">
    <property type="entry name" value="Serpin_sf_1"/>
</dbReference>
<sequence>MHVSHNATGNIALSGISLYVILGSINIGLMGRSRHQLSQILNDDLHELHNTKAWLFSHTSTKWNSFRQIAQYRSNMKSELFYRCVLYSHYEIVSYTIFNTDHIEIDISNPATSVRKINELVSRNMPEGFIRNIIDESSRNENKIFLVYNVHFQTEWTTNFDPELTKQEIFYNDKGQPLDVAMMNQKSYYDIYDLPNHKFRILFKSLTDRGLYGVIILPRELHRVDDVLKNIKVFLKVSSV</sequence>
<accession>A0A0C2J0C0</accession>
<name>A0A0C2J0C0_THEKT</name>
<dbReference type="EMBL" id="JWZT01001831">
    <property type="protein sequence ID" value="KII71239.1"/>
    <property type="molecule type" value="Genomic_DNA"/>
</dbReference>
<feature type="transmembrane region" description="Helical" evidence="2">
    <location>
        <begin position="12"/>
        <end position="31"/>
    </location>
</feature>
<dbReference type="SUPFAM" id="SSF56574">
    <property type="entry name" value="Serpins"/>
    <property type="match status" value="1"/>
</dbReference>
<dbReference type="PANTHER" id="PTHR11461:SF211">
    <property type="entry name" value="GH10112P-RELATED"/>
    <property type="match status" value="1"/>
</dbReference>
<dbReference type="InterPro" id="IPR000215">
    <property type="entry name" value="Serpin_fam"/>
</dbReference>
<dbReference type="InterPro" id="IPR036186">
    <property type="entry name" value="Serpin_sf"/>
</dbReference>
<proteinExistence type="inferred from homology"/>
<dbReference type="Pfam" id="PF00079">
    <property type="entry name" value="Serpin"/>
    <property type="match status" value="1"/>
</dbReference>
<keyword evidence="2" id="KW-0472">Membrane</keyword>
<dbReference type="GO" id="GO:0004867">
    <property type="term" value="F:serine-type endopeptidase inhibitor activity"/>
    <property type="evidence" value="ECO:0007669"/>
    <property type="project" value="InterPro"/>
</dbReference>
<dbReference type="Proteomes" id="UP000031668">
    <property type="component" value="Unassembled WGS sequence"/>
</dbReference>
<dbReference type="InterPro" id="IPR042185">
    <property type="entry name" value="Serpin_sf_2"/>
</dbReference>
<keyword evidence="2" id="KW-0812">Transmembrane</keyword>
<dbReference type="AlphaFoldDB" id="A0A0C2J0C0"/>
<organism evidence="4 5">
    <name type="scientific">Thelohanellus kitauei</name>
    <name type="common">Myxosporean</name>
    <dbReference type="NCBI Taxonomy" id="669202"/>
    <lineage>
        <taxon>Eukaryota</taxon>
        <taxon>Metazoa</taxon>
        <taxon>Cnidaria</taxon>
        <taxon>Myxozoa</taxon>
        <taxon>Myxosporea</taxon>
        <taxon>Bivalvulida</taxon>
        <taxon>Platysporina</taxon>
        <taxon>Myxobolidae</taxon>
        <taxon>Thelohanellus</taxon>
    </lineage>
</organism>
<protein>
    <submittedName>
        <fullName evidence="4">Leukocyte elastase inhibitor</fullName>
    </submittedName>
</protein>
<evidence type="ECO:0000259" key="3">
    <source>
        <dbReference type="Pfam" id="PF00079"/>
    </source>
</evidence>
<evidence type="ECO:0000313" key="4">
    <source>
        <dbReference type="EMBL" id="KII71239.1"/>
    </source>
</evidence>
<comment type="similarity">
    <text evidence="1">Belongs to the serpin family.</text>
</comment>